<dbReference type="InterPro" id="IPR006311">
    <property type="entry name" value="TAT_signal"/>
</dbReference>
<sequence>MSGFRRRLGAVAAATALLGGASVPAVMMAPVAAAHSVLISSDPEDGSEVADSPEQIVLTFNEEINQNFVTVAVTSAEDSTNRVSGEPTVAGETVTAQVEDLAPGNYTVGYRVTSADGHVVSGSSVFSVIDSGTGEGADSTGAAGSEVQPGSGGDQSAETEAGEAEVDAAEESASDEGVNPVIWVVAGLAVVLIGGAFFLLRRGD</sequence>
<feature type="chain" id="PRO_5045141851" evidence="7">
    <location>
        <begin position="26"/>
        <end position="204"/>
    </location>
</feature>
<evidence type="ECO:0000256" key="3">
    <source>
        <dbReference type="ARBA" id="ARBA00022729"/>
    </source>
</evidence>
<keyword evidence="6" id="KW-0472">Membrane</keyword>
<evidence type="ECO:0000256" key="1">
    <source>
        <dbReference type="ARBA" id="ARBA00004196"/>
    </source>
</evidence>
<evidence type="ECO:0000256" key="6">
    <source>
        <dbReference type="SAM" id="Phobius"/>
    </source>
</evidence>
<evidence type="ECO:0000256" key="4">
    <source>
        <dbReference type="ARBA" id="ARBA00023008"/>
    </source>
</evidence>
<dbReference type="InterPro" id="IPR014755">
    <property type="entry name" value="Cu-Rt/internalin_Ig-like"/>
</dbReference>
<keyword evidence="4" id="KW-0186">Copper</keyword>
<gene>
    <name evidence="9" type="ORF">ACFO7U_06985</name>
</gene>
<dbReference type="RefSeq" id="WP_344992583.1">
    <property type="nucleotide sequence ID" value="NZ_BAABCD010000019.1"/>
</dbReference>
<dbReference type="PANTHER" id="PTHR34820">
    <property type="entry name" value="INNER MEMBRANE PROTEIN YEBZ"/>
    <property type="match status" value="1"/>
</dbReference>
<evidence type="ECO:0000256" key="2">
    <source>
        <dbReference type="ARBA" id="ARBA00022723"/>
    </source>
</evidence>
<keyword evidence="3 7" id="KW-0732">Signal</keyword>
<dbReference type="PANTHER" id="PTHR34820:SF4">
    <property type="entry name" value="INNER MEMBRANE PROTEIN YEBZ"/>
    <property type="match status" value="1"/>
</dbReference>
<feature type="region of interest" description="Disordered" evidence="5">
    <location>
        <begin position="131"/>
        <end position="173"/>
    </location>
</feature>
<dbReference type="InterPro" id="IPR032694">
    <property type="entry name" value="CopC/D"/>
</dbReference>
<dbReference type="Proteomes" id="UP001595836">
    <property type="component" value="Unassembled WGS sequence"/>
</dbReference>
<feature type="signal peptide" evidence="7">
    <location>
        <begin position="1"/>
        <end position="25"/>
    </location>
</feature>
<feature type="domain" description="CopC" evidence="8">
    <location>
        <begin position="35"/>
        <end position="128"/>
    </location>
</feature>
<proteinExistence type="predicted"/>
<dbReference type="Gene3D" id="2.60.40.1220">
    <property type="match status" value="1"/>
</dbReference>
<keyword evidence="10" id="KW-1185">Reference proteome</keyword>
<keyword evidence="6" id="KW-1133">Transmembrane helix</keyword>
<protein>
    <submittedName>
        <fullName evidence="9">Copper resistance CopC family protein</fullName>
    </submittedName>
</protein>
<dbReference type="SUPFAM" id="SSF81296">
    <property type="entry name" value="E set domains"/>
    <property type="match status" value="1"/>
</dbReference>
<keyword evidence="2" id="KW-0479">Metal-binding</keyword>
<dbReference type="InterPro" id="IPR014756">
    <property type="entry name" value="Ig_E-set"/>
</dbReference>
<evidence type="ECO:0000313" key="10">
    <source>
        <dbReference type="Proteomes" id="UP001595836"/>
    </source>
</evidence>
<name>A0ABV9PQ10_9ACTN</name>
<dbReference type="InterPro" id="IPR007348">
    <property type="entry name" value="CopC_dom"/>
</dbReference>
<dbReference type="Pfam" id="PF04234">
    <property type="entry name" value="CopC"/>
    <property type="match status" value="1"/>
</dbReference>
<organism evidence="9 10">
    <name type="scientific">Dietzia aurantiaca</name>
    <dbReference type="NCBI Taxonomy" id="983873"/>
    <lineage>
        <taxon>Bacteria</taxon>
        <taxon>Bacillati</taxon>
        <taxon>Actinomycetota</taxon>
        <taxon>Actinomycetes</taxon>
        <taxon>Mycobacteriales</taxon>
        <taxon>Dietziaceae</taxon>
        <taxon>Dietzia</taxon>
    </lineage>
</organism>
<reference evidence="10" key="1">
    <citation type="journal article" date="2019" name="Int. J. Syst. Evol. Microbiol.">
        <title>The Global Catalogue of Microorganisms (GCM) 10K type strain sequencing project: providing services to taxonomists for standard genome sequencing and annotation.</title>
        <authorList>
            <consortium name="The Broad Institute Genomics Platform"/>
            <consortium name="The Broad Institute Genome Sequencing Center for Infectious Disease"/>
            <person name="Wu L."/>
            <person name="Ma J."/>
        </authorList>
    </citation>
    <scope>NUCLEOTIDE SEQUENCE [LARGE SCALE GENOMIC DNA]</scope>
    <source>
        <strain evidence="10">JCM 11882</strain>
    </source>
</reference>
<comment type="caution">
    <text evidence="9">The sequence shown here is derived from an EMBL/GenBank/DDBJ whole genome shotgun (WGS) entry which is preliminary data.</text>
</comment>
<keyword evidence="6" id="KW-0812">Transmembrane</keyword>
<evidence type="ECO:0000256" key="7">
    <source>
        <dbReference type="SAM" id="SignalP"/>
    </source>
</evidence>
<feature type="compositionally biased region" description="Acidic residues" evidence="5">
    <location>
        <begin position="160"/>
        <end position="173"/>
    </location>
</feature>
<evidence type="ECO:0000259" key="8">
    <source>
        <dbReference type="Pfam" id="PF04234"/>
    </source>
</evidence>
<comment type="subcellular location">
    <subcellularLocation>
        <location evidence="1">Cell envelope</location>
    </subcellularLocation>
</comment>
<evidence type="ECO:0000256" key="5">
    <source>
        <dbReference type="SAM" id="MobiDB-lite"/>
    </source>
</evidence>
<dbReference type="PROSITE" id="PS51318">
    <property type="entry name" value="TAT"/>
    <property type="match status" value="1"/>
</dbReference>
<accession>A0ABV9PQ10</accession>
<feature type="transmembrane region" description="Helical" evidence="6">
    <location>
        <begin position="181"/>
        <end position="200"/>
    </location>
</feature>
<evidence type="ECO:0000313" key="9">
    <source>
        <dbReference type="EMBL" id="MFC4754519.1"/>
    </source>
</evidence>
<dbReference type="EMBL" id="JBHSHP010000018">
    <property type="protein sequence ID" value="MFC4754519.1"/>
    <property type="molecule type" value="Genomic_DNA"/>
</dbReference>